<protein>
    <recommendedName>
        <fullName evidence="4">PE domain-containing protein</fullName>
    </recommendedName>
</protein>
<organism evidence="2 3">
    <name type="scientific">Mycobacterium simiae</name>
    <name type="common">Mycobacterium habana</name>
    <dbReference type="NCBI Taxonomy" id="1784"/>
    <lineage>
        <taxon>Bacteria</taxon>
        <taxon>Bacillati</taxon>
        <taxon>Actinomycetota</taxon>
        <taxon>Actinomycetes</taxon>
        <taxon>Mycobacteriales</taxon>
        <taxon>Mycobacteriaceae</taxon>
        <taxon>Mycobacterium</taxon>
        <taxon>Mycobacterium simiae complex</taxon>
    </lineage>
</organism>
<evidence type="ECO:0000313" key="2">
    <source>
        <dbReference type="EMBL" id="KAA1251747.1"/>
    </source>
</evidence>
<dbReference type="Proteomes" id="UP000324701">
    <property type="component" value="Unassembled WGS sequence"/>
</dbReference>
<accession>A0A5B1BSU2</accession>
<dbReference type="EMBL" id="VTZN01000007">
    <property type="protein sequence ID" value="KAA1251747.1"/>
    <property type="molecule type" value="Genomic_DNA"/>
</dbReference>
<evidence type="ECO:0000313" key="3">
    <source>
        <dbReference type="Proteomes" id="UP000324701"/>
    </source>
</evidence>
<sequence length="227" mass="23135">MTELLVVDPDCIESAGNKLQDLVLPVPRPQISATGTDPVSAAVNATMPIIESSVTDTLPTMQAALTRTGLDIATAAGMYVNTDRQLGELFGQVQFFGAGEDPVDRAMADRLASPASYRPIIAEKPIGLEPTQQAGGTVAQVGHIAPRLGQFGQTAGMAGFAAQSFTQSAQTAMASSPAGGPVPAEVATNGKPAGDSATSGIHDGYPEPFSEGNPPALQAMEVSATSI</sequence>
<proteinExistence type="predicted"/>
<name>A0A5B1BSU2_MYCSI</name>
<evidence type="ECO:0008006" key="4">
    <source>
        <dbReference type="Google" id="ProtNLM"/>
    </source>
</evidence>
<dbReference type="RefSeq" id="WP_149652389.1">
    <property type="nucleotide sequence ID" value="NZ_VTZN01000007.1"/>
</dbReference>
<dbReference type="AlphaFoldDB" id="A0A5B1BSU2"/>
<evidence type="ECO:0000256" key="1">
    <source>
        <dbReference type="SAM" id="MobiDB-lite"/>
    </source>
</evidence>
<comment type="caution">
    <text evidence="2">The sequence shown here is derived from an EMBL/GenBank/DDBJ whole genome shotgun (WGS) entry which is preliminary data.</text>
</comment>
<feature type="region of interest" description="Disordered" evidence="1">
    <location>
        <begin position="172"/>
        <end position="215"/>
    </location>
</feature>
<dbReference type="OrthoDB" id="4753709at2"/>
<gene>
    <name evidence="2" type="ORF">F0Q45_02440</name>
</gene>
<keyword evidence="3" id="KW-1185">Reference proteome</keyword>
<reference evidence="2 3" key="1">
    <citation type="submission" date="2019-09" db="EMBL/GenBank/DDBJ databases">
        <title>Report of infection by Mycobacterium simiae a patient suffering from pulmonary tuberculosis.</title>
        <authorList>
            <person name="Mohanty P.S."/>
            <person name="Bansal A.K."/>
            <person name="Singh H."/>
            <person name="Sharma S."/>
            <person name="Patil S.A."/>
            <person name="Upadhaya P."/>
            <person name="Singh P.K."/>
            <person name="Kumar D."/>
            <person name="Kumar S."/>
            <person name="Singh R.K."/>
            <person name="Chaudhary B."/>
        </authorList>
    </citation>
    <scope>NUCLEOTIDE SEQUENCE [LARGE SCALE GENOMIC DNA]</scope>
    <source>
        <strain evidence="2 3">JAL-560-SIM</strain>
    </source>
</reference>